<gene>
    <name evidence="2" type="ORF">HYY65_03475</name>
</gene>
<evidence type="ECO:0000256" key="1">
    <source>
        <dbReference type="SAM" id="Phobius"/>
    </source>
</evidence>
<keyword evidence="1" id="KW-0472">Membrane</keyword>
<feature type="transmembrane region" description="Helical" evidence="1">
    <location>
        <begin position="37"/>
        <end position="59"/>
    </location>
</feature>
<accession>A0A932GNJ4</accession>
<protein>
    <submittedName>
        <fullName evidence="2">Uncharacterized protein</fullName>
    </submittedName>
</protein>
<evidence type="ECO:0000313" key="3">
    <source>
        <dbReference type="Proteomes" id="UP000741360"/>
    </source>
</evidence>
<keyword evidence="1" id="KW-1133">Transmembrane helix</keyword>
<keyword evidence="1" id="KW-0812">Transmembrane</keyword>
<dbReference type="Proteomes" id="UP000741360">
    <property type="component" value="Unassembled WGS sequence"/>
</dbReference>
<dbReference type="AlphaFoldDB" id="A0A932GNJ4"/>
<dbReference type="EMBL" id="JACPSX010000058">
    <property type="protein sequence ID" value="MBI3014130.1"/>
    <property type="molecule type" value="Genomic_DNA"/>
</dbReference>
<comment type="caution">
    <text evidence="2">The sequence shown here is derived from an EMBL/GenBank/DDBJ whole genome shotgun (WGS) entry which is preliminary data.</text>
</comment>
<proteinExistence type="predicted"/>
<sequence length="87" mass="9648">MTLQQKYVLWMTGVFVAVHAISIGLSTWYFGYMDRAVVAQMAQVLLPAVMIAGVLFHVYRRRSEATEAGSQPVVAGRVKFSAQEVRG</sequence>
<reference evidence="2" key="1">
    <citation type="submission" date="2020-07" db="EMBL/GenBank/DDBJ databases">
        <title>Huge and variable diversity of episymbiotic CPR bacteria and DPANN archaea in groundwater ecosystems.</title>
        <authorList>
            <person name="He C.Y."/>
            <person name="Keren R."/>
            <person name="Whittaker M."/>
            <person name="Farag I.F."/>
            <person name="Doudna J."/>
            <person name="Cate J.H.D."/>
            <person name="Banfield J.F."/>
        </authorList>
    </citation>
    <scope>NUCLEOTIDE SEQUENCE</scope>
    <source>
        <strain evidence="2">NC_groundwater_717_Ag_S-0.2um_59_8</strain>
    </source>
</reference>
<organism evidence="2 3">
    <name type="scientific">Tectimicrobiota bacterium</name>
    <dbReference type="NCBI Taxonomy" id="2528274"/>
    <lineage>
        <taxon>Bacteria</taxon>
        <taxon>Pseudomonadati</taxon>
        <taxon>Nitrospinota/Tectimicrobiota group</taxon>
        <taxon>Candidatus Tectimicrobiota</taxon>
    </lineage>
</organism>
<feature type="transmembrane region" description="Helical" evidence="1">
    <location>
        <begin position="7"/>
        <end position="31"/>
    </location>
</feature>
<name>A0A932GNJ4_UNCTE</name>
<evidence type="ECO:0000313" key="2">
    <source>
        <dbReference type="EMBL" id="MBI3014130.1"/>
    </source>
</evidence>